<dbReference type="InterPro" id="IPR009057">
    <property type="entry name" value="Homeodomain-like_sf"/>
</dbReference>
<dbReference type="EMBL" id="PEBK01000003">
    <property type="protein sequence ID" value="PJM75524.1"/>
    <property type="molecule type" value="Genomic_DNA"/>
</dbReference>
<dbReference type="PROSITE" id="PS50977">
    <property type="entry name" value="HTH_TETR_2"/>
    <property type="match status" value="1"/>
</dbReference>
<feature type="domain" description="HTH tetR-type" evidence="4">
    <location>
        <begin position="58"/>
        <end position="118"/>
    </location>
</feature>
<feature type="compositionally biased region" description="Polar residues" evidence="3">
    <location>
        <begin position="24"/>
        <end position="44"/>
    </location>
</feature>
<dbReference type="PANTHER" id="PTHR43479">
    <property type="entry name" value="ACREF/ENVCD OPERON REPRESSOR-RELATED"/>
    <property type="match status" value="1"/>
</dbReference>
<dbReference type="Proteomes" id="UP000231451">
    <property type="component" value="Unassembled WGS sequence"/>
</dbReference>
<evidence type="ECO:0000259" key="4">
    <source>
        <dbReference type="PROSITE" id="PS50977"/>
    </source>
</evidence>
<sequence length="264" mass="29506">MRYRFPVQHGQERSSAARYGQECVTMTNEARNATAQGPTVQSPAKSRPAKPHGDRRVRRTRARLADALVELMRTKPVESITVTELAERADVNRVTFYAHYNNVQELLGQIEDDAVAAFRSVAEAHAKELVTGEYLPFVTATLVYIDEHDSMISVLLSSFGNTLFNDLADSIRDICNEIFDPVSAAMVEAGDEGDRIDGDVDLDHARMIRDYQFDYIFGGIMNVIRDWFRGGRKESIAFMAAIISSTTKAAGLDSLRENIRLAVR</sequence>
<feature type="DNA-binding region" description="H-T-H motif" evidence="2">
    <location>
        <begin position="81"/>
        <end position="100"/>
    </location>
</feature>
<dbReference type="Pfam" id="PF14278">
    <property type="entry name" value="TetR_C_8"/>
    <property type="match status" value="1"/>
</dbReference>
<evidence type="ECO:0000313" key="6">
    <source>
        <dbReference type="Proteomes" id="UP000231451"/>
    </source>
</evidence>
<dbReference type="PANTHER" id="PTHR43479:SF7">
    <property type="entry name" value="TETR-FAMILY TRANSCRIPTIONAL REGULATOR"/>
    <property type="match status" value="1"/>
</dbReference>
<dbReference type="InterPro" id="IPR001647">
    <property type="entry name" value="HTH_TetR"/>
</dbReference>
<gene>
    <name evidence="5" type="ORF">CSQ87_03635</name>
</gene>
<dbReference type="GO" id="GO:0003677">
    <property type="term" value="F:DNA binding"/>
    <property type="evidence" value="ECO:0007669"/>
    <property type="project" value="UniProtKB-UniRule"/>
</dbReference>
<organism evidence="5 6">
    <name type="scientific">Bifidobacterium simiarum</name>
    <dbReference type="NCBI Taxonomy" id="2045441"/>
    <lineage>
        <taxon>Bacteria</taxon>
        <taxon>Bacillati</taxon>
        <taxon>Actinomycetota</taxon>
        <taxon>Actinomycetes</taxon>
        <taxon>Bifidobacteriales</taxon>
        <taxon>Bifidobacteriaceae</taxon>
        <taxon>Bifidobacterium</taxon>
    </lineage>
</organism>
<keyword evidence="1 2" id="KW-0238">DNA-binding</keyword>
<evidence type="ECO:0000313" key="5">
    <source>
        <dbReference type="EMBL" id="PJM75524.1"/>
    </source>
</evidence>
<comment type="caution">
    <text evidence="5">The sequence shown here is derived from an EMBL/GenBank/DDBJ whole genome shotgun (WGS) entry which is preliminary data.</text>
</comment>
<name>A0A2M9HFC8_9BIFI</name>
<feature type="compositionally biased region" description="Basic residues" evidence="3">
    <location>
        <begin position="47"/>
        <end position="59"/>
    </location>
</feature>
<protein>
    <recommendedName>
        <fullName evidence="4">HTH tetR-type domain-containing protein</fullName>
    </recommendedName>
</protein>
<dbReference type="Gene3D" id="1.10.357.10">
    <property type="entry name" value="Tetracycline Repressor, domain 2"/>
    <property type="match status" value="1"/>
</dbReference>
<accession>A0A2M9HFC8</accession>
<evidence type="ECO:0000256" key="2">
    <source>
        <dbReference type="PROSITE-ProRule" id="PRU00335"/>
    </source>
</evidence>
<dbReference type="RefSeq" id="WP_100512528.1">
    <property type="nucleotide sequence ID" value="NZ_PEBK01000003.1"/>
</dbReference>
<keyword evidence="6" id="KW-1185">Reference proteome</keyword>
<feature type="region of interest" description="Disordered" evidence="3">
    <location>
        <begin position="24"/>
        <end position="59"/>
    </location>
</feature>
<evidence type="ECO:0000256" key="1">
    <source>
        <dbReference type="ARBA" id="ARBA00023125"/>
    </source>
</evidence>
<proteinExistence type="predicted"/>
<reference evidence="5 6" key="1">
    <citation type="submission" date="2017-10" db="EMBL/GenBank/DDBJ databases">
        <title>Draft genome sequences of strains TRE 1, TRE 9, TRE H and TRI 7, isolated from tamarins, belonging to four potential novel Bifidobacterium species.</title>
        <authorList>
            <person name="Mattarelli P."/>
            <person name="Modesto M."/>
            <person name="Puglisi E."/>
            <person name="Morelli L."/>
            <person name="Spezio C."/>
            <person name="Bonetti A."/>
            <person name="Sandri C."/>
        </authorList>
    </citation>
    <scope>NUCLEOTIDE SEQUENCE [LARGE SCALE GENOMIC DNA]</scope>
    <source>
        <strain evidence="6">TRI7</strain>
    </source>
</reference>
<dbReference type="InterPro" id="IPR039532">
    <property type="entry name" value="TetR_C_Firmicutes"/>
</dbReference>
<dbReference type="AlphaFoldDB" id="A0A2M9HFC8"/>
<dbReference type="SUPFAM" id="SSF46689">
    <property type="entry name" value="Homeodomain-like"/>
    <property type="match status" value="1"/>
</dbReference>
<evidence type="ECO:0000256" key="3">
    <source>
        <dbReference type="SAM" id="MobiDB-lite"/>
    </source>
</evidence>
<dbReference type="InterPro" id="IPR050624">
    <property type="entry name" value="HTH-type_Tx_Regulator"/>
</dbReference>
<dbReference type="Pfam" id="PF00440">
    <property type="entry name" value="TetR_N"/>
    <property type="match status" value="1"/>
</dbReference>
<dbReference type="OrthoDB" id="3193022at2"/>